<dbReference type="RefSeq" id="WP_168078277.1">
    <property type="nucleotide sequence ID" value="NZ_BAAAQJ010000007.1"/>
</dbReference>
<proteinExistence type="predicted"/>
<name>A0A8J3PNR1_9ACTN</name>
<accession>A0A8J3PNR1</accession>
<evidence type="ECO:0000313" key="1">
    <source>
        <dbReference type="EMBL" id="GIG75153.1"/>
    </source>
</evidence>
<comment type="caution">
    <text evidence="1">The sequence shown here is derived from an EMBL/GenBank/DDBJ whole genome shotgun (WGS) entry which is preliminary data.</text>
</comment>
<dbReference type="AlphaFoldDB" id="A0A8J3PNR1"/>
<dbReference type="Proteomes" id="UP000653674">
    <property type="component" value="Unassembled WGS sequence"/>
</dbReference>
<reference evidence="1" key="1">
    <citation type="submission" date="2021-01" db="EMBL/GenBank/DDBJ databases">
        <title>Whole genome shotgun sequence of Planosporangium flavigriseum NBRC 105377.</title>
        <authorList>
            <person name="Komaki H."/>
            <person name="Tamura T."/>
        </authorList>
    </citation>
    <scope>NUCLEOTIDE SEQUENCE</scope>
    <source>
        <strain evidence="1">NBRC 105377</strain>
    </source>
</reference>
<evidence type="ECO:0000313" key="2">
    <source>
        <dbReference type="Proteomes" id="UP000653674"/>
    </source>
</evidence>
<gene>
    <name evidence="1" type="ORF">Pfl04_35570</name>
</gene>
<sequence>MTTDPLAGDLLRALVREVLTDIVRESLPAASPAGYEAPPADAAPSAIMPTARGGYAPVAGAPVQSARVEDVVLRTDEDLQGFALRLLGLFENPKAREDVRSGRLRFRLAGTAVAPGAAAPAGAVQRIEKGAVTERHIKAAAAAGARLALGRGAVLTPLAREKARALGVHVEKER</sequence>
<dbReference type="EMBL" id="BONU01000027">
    <property type="protein sequence ID" value="GIG75153.1"/>
    <property type="molecule type" value="Genomic_DNA"/>
</dbReference>
<keyword evidence="2" id="KW-1185">Reference proteome</keyword>
<protein>
    <submittedName>
        <fullName evidence="1">Uncharacterized protein</fullName>
    </submittedName>
</protein>
<organism evidence="1 2">
    <name type="scientific">Planosporangium flavigriseum</name>
    <dbReference type="NCBI Taxonomy" id="373681"/>
    <lineage>
        <taxon>Bacteria</taxon>
        <taxon>Bacillati</taxon>
        <taxon>Actinomycetota</taxon>
        <taxon>Actinomycetes</taxon>
        <taxon>Micromonosporales</taxon>
        <taxon>Micromonosporaceae</taxon>
        <taxon>Planosporangium</taxon>
    </lineage>
</organism>